<keyword evidence="10" id="KW-1185">Reference proteome</keyword>
<reference evidence="9 10" key="1">
    <citation type="submission" date="2017-09" db="EMBL/GenBank/DDBJ databases">
        <title>Paracoccus alkalisoli sp. nov., isolated from saline alkaline soil.</title>
        <authorList>
            <person name="Dong X."/>
            <person name="Zhang G."/>
        </authorList>
    </citation>
    <scope>NUCLEOTIDE SEQUENCE [LARGE SCALE GENOMIC DNA]</scope>
    <source>
        <strain evidence="9 10">WN007</strain>
    </source>
</reference>
<evidence type="ECO:0000256" key="1">
    <source>
        <dbReference type="ARBA" id="ARBA00004141"/>
    </source>
</evidence>
<name>A0A2A2GD04_9RHOB</name>
<feature type="transmembrane region" description="Helical" evidence="7">
    <location>
        <begin position="88"/>
        <end position="107"/>
    </location>
</feature>
<dbReference type="RefSeq" id="WP_205957902.1">
    <property type="nucleotide sequence ID" value="NZ_NSJZ01000043.1"/>
</dbReference>
<evidence type="ECO:0000256" key="2">
    <source>
        <dbReference type="ARBA" id="ARBA00005551"/>
    </source>
</evidence>
<keyword evidence="5 7" id="KW-1133">Transmembrane helix</keyword>
<dbReference type="PANTHER" id="PTHR42751:SF3">
    <property type="entry name" value="SODIUM_GLUTAMATE SYMPORTER"/>
    <property type="match status" value="1"/>
</dbReference>
<gene>
    <name evidence="9" type="ORF">CK240_17080</name>
</gene>
<accession>A0A2A2GD04</accession>
<dbReference type="GO" id="GO:0015297">
    <property type="term" value="F:antiporter activity"/>
    <property type="evidence" value="ECO:0007669"/>
    <property type="project" value="InterPro"/>
</dbReference>
<organism evidence="9 10">
    <name type="scientific">Paracoccus salipaludis</name>
    <dbReference type="NCBI Taxonomy" id="2032623"/>
    <lineage>
        <taxon>Bacteria</taxon>
        <taxon>Pseudomonadati</taxon>
        <taxon>Pseudomonadota</taxon>
        <taxon>Alphaproteobacteria</taxon>
        <taxon>Rhodobacterales</taxon>
        <taxon>Paracoccaceae</taxon>
        <taxon>Paracoccus</taxon>
    </lineage>
</organism>
<sequence length="132" mass="13449">MHGVTGFVESAALLVFAAFVLVTICSRIGVPSIVGYILAGIVIGPAGLDLIAENAALSSIGEIGVVLLLFALGLEFSFEKLVRLRKHVFGLGAVQVAVTTITVSLIATLIFDLAPVPAILIGGAVAMSSTAM</sequence>
<evidence type="ECO:0000256" key="6">
    <source>
        <dbReference type="ARBA" id="ARBA00023136"/>
    </source>
</evidence>
<feature type="transmembrane region" description="Helical" evidence="7">
    <location>
        <begin position="57"/>
        <end position="76"/>
    </location>
</feature>
<keyword evidence="4 7" id="KW-0812">Transmembrane</keyword>
<dbReference type="InterPro" id="IPR006153">
    <property type="entry name" value="Cation/H_exchanger_TM"/>
</dbReference>
<evidence type="ECO:0000256" key="3">
    <source>
        <dbReference type="ARBA" id="ARBA00022448"/>
    </source>
</evidence>
<evidence type="ECO:0000259" key="8">
    <source>
        <dbReference type="Pfam" id="PF00999"/>
    </source>
</evidence>
<dbReference type="Gene3D" id="1.20.1530.20">
    <property type="match status" value="1"/>
</dbReference>
<proteinExistence type="inferred from homology"/>
<comment type="caution">
    <text evidence="9">The sequence shown here is derived from an EMBL/GenBank/DDBJ whole genome shotgun (WGS) entry which is preliminary data.</text>
</comment>
<keyword evidence="6 7" id="KW-0472">Membrane</keyword>
<evidence type="ECO:0000256" key="4">
    <source>
        <dbReference type="ARBA" id="ARBA00022692"/>
    </source>
</evidence>
<dbReference type="GO" id="GO:1902600">
    <property type="term" value="P:proton transmembrane transport"/>
    <property type="evidence" value="ECO:0007669"/>
    <property type="project" value="InterPro"/>
</dbReference>
<feature type="transmembrane region" description="Helical" evidence="7">
    <location>
        <begin position="6"/>
        <end position="26"/>
    </location>
</feature>
<dbReference type="Pfam" id="PF00999">
    <property type="entry name" value="Na_H_Exchanger"/>
    <property type="match status" value="1"/>
</dbReference>
<evidence type="ECO:0000256" key="5">
    <source>
        <dbReference type="ARBA" id="ARBA00022989"/>
    </source>
</evidence>
<dbReference type="InterPro" id="IPR038770">
    <property type="entry name" value="Na+/solute_symporter_sf"/>
</dbReference>
<dbReference type="AlphaFoldDB" id="A0A2A2GD04"/>
<feature type="non-terminal residue" evidence="9">
    <location>
        <position position="132"/>
    </location>
</feature>
<comment type="similarity">
    <text evidence="2">Belongs to the monovalent cation:proton antiporter 2 (CPA2) transporter (TC 2.A.37) family.</text>
</comment>
<dbReference type="GO" id="GO:0016020">
    <property type="term" value="C:membrane"/>
    <property type="evidence" value="ECO:0007669"/>
    <property type="project" value="UniProtKB-SubCell"/>
</dbReference>
<keyword evidence="3" id="KW-0813">Transport</keyword>
<dbReference type="EMBL" id="NSJZ01000043">
    <property type="protein sequence ID" value="PAU94662.1"/>
    <property type="molecule type" value="Genomic_DNA"/>
</dbReference>
<feature type="transmembrane region" description="Helical" evidence="7">
    <location>
        <begin position="33"/>
        <end position="51"/>
    </location>
</feature>
<evidence type="ECO:0000256" key="7">
    <source>
        <dbReference type="SAM" id="Phobius"/>
    </source>
</evidence>
<evidence type="ECO:0000313" key="10">
    <source>
        <dbReference type="Proteomes" id="UP000218023"/>
    </source>
</evidence>
<evidence type="ECO:0000313" key="9">
    <source>
        <dbReference type="EMBL" id="PAU94662.1"/>
    </source>
</evidence>
<dbReference type="PANTHER" id="PTHR42751">
    <property type="entry name" value="SODIUM/HYDROGEN EXCHANGER FAMILY/TRKA DOMAIN PROTEIN"/>
    <property type="match status" value="1"/>
</dbReference>
<protein>
    <submittedName>
        <fullName evidence="9">Sodium:proton exchanger</fullName>
    </submittedName>
</protein>
<feature type="domain" description="Cation/H+ exchanger transmembrane" evidence="8">
    <location>
        <begin position="17"/>
        <end position="131"/>
    </location>
</feature>
<dbReference type="Proteomes" id="UP000218023">
    <property type="component" value="Unassembled WGS sequence"/>
</dbReference>
<comment type="subcellular location">
    <subcellularLocation>
        <location evidence="1">Membrane</location>
        <topology evidence="1">Multi-pass membrane protein</topology>
    </subcellularLocation>
</comment>